<protein>
    <submittedName>
        <fullName evidence="1">Uncharacterized protein</fullName>
    </submittedName>
</protein>
<accession>A0AAU8G7H6</accession>
<organism evidence="1">
    <name type="scientific">Dehalogenimonas sp. 4OHTPN</name>
    <dbReference type="NCBI Taxonomy" id="3166643"/>
    <lineage>
        <taxon>Bacteria</taxon>
        <taxon>Bacillati</taxon>
        <taxon>Chloroflexota</taxon>
        <taxon>Dehalococcoidia</taxon>
        <taxon>Dehalococcoidales</taxon>
        <taxon>Dehalococcoidaceae</taxon>
        <taxon>Dehalogenimonas</taxon>
    </lineage>
</organism>
<evidence type="ECO:0000313" key="1">
    <source>
        <dbReference type="EMBL" id="XCH32515.1"/>
    </source>
</evidence>
<dbReference type="EMBL" id="CP159307">
    <property type="protein sequence ID" value="XCH32515.1"/>
    <property type="molecule type" value="Genomic_DNA"/>
</dbReference>
<dbReference type="RefSeq" id="WP_353713789.1">
    <property type="nucleotide sequence ID" value="NZ_CP159307.1"/>
</dbReference>
<proteinExistence type="predicted"/>
<dbReference type="AlphaFoldDB" id="A0AAU8G7H6"/>
<reference evidence="1" key="1">
    <citation type="submission" date="2024-06" db="EMBL/GenBank/DDBJ databases">
        <title>A Novel Isolate, Dehalogenimonas sp. Strain 4OHTPN, Dechlorinates Aromatic 4 Hydroxy chlorothalonil by a Novel Reductive Dehalogenase.</title>
        <authorList>
            <person name="Liu G."/>
        </authorList>
    </citation>
    <scope>NUCLEOTIDE SEQUENCE</scope>
    <source>
        <strain evidence="1">4OHTPN</strain>
    </source>
</reference>
<sequence length="120" mass="13137">MIISTSVPFSMPAFLRSSFFFGGSGQPGVPGISVSGSENLAKAVFVPQPDESRSPLLADRGFLVSFHQKGLFSQMNKNDSLYFKPATNRFNRFSTRSTTPGSADLDSPEIVELSFKKCYK</sequence>
<gene>
    <name evidence="1" type="ORF">ABV300_04885</name>
</gene>
<name>A0AAU8G7H6_9CHLR</name>